<comment type="pathway">
    <text evidence="1">Lipid metabolism.</text>
</comment>
<evidence type="ECO:0000256" key="2">
    <source>
        <dbReference type="ARBA" id="ARBA00022516"/>
    </source>
</evidence>
<evidence type="ECO:0000256" key="5">
    <source>
        <dbReference type="ARBA" id="ARBA00023315"/>
    </source>
</evidence>
<evidence type="ECO:0000313" key="8">
    <source>
        <dbReference type="EMBL" id="KWT67059.1"/>
    </source>
</evidence>
<dbReference type="GO" id="GO:0006654">
    <property type="term" value="P:phosphatidic acid biosynthetic process"/>
    <property type="evidence" value="ECO:0007669"/>
    <property type="project" value="TreeGrafter"/>
</dbReference>
<dbReference type="CDD" id="cd07989">
    <property type="entry name" value="LPLAT_AGPAT-like"/>
    <property type="match status" value="1"/>
</dbReference>
<organism evidence="8 9">
    <name type="scientific">Hyphomicrobium sulfonivorans</name>
    <dbReference type="NCBI Taxonomy" id="121290"/>
    <lineage>
        <taxon>Bacteria</taxon>
        <taxon>Pseudomonadati</taxon>
        <taxon>Pseudomonadota</taxon>
        <taxon>Alphaproteobacteria</taxon>
        <taxon>Hyphomicrobiales</taxon>
        <taxon>Hyphomicrobiaceae</taxon>
        <taxon>Hyphomicrobium</taxon>
    </lineage>
</organism>
<reference evidence="8 9" key="1">
    <citation type="submission" date="2015-10" db="EMBL/GenBank/DDBJ databases">
        <title>Transcriptomic analysis of a linuron degrading triple-species bacterial consortium.</title>
        <authorList>
            <person name="Albers P."/>
        </authorList>
    </citation>
    <scope>NUCLEOTIDE SEQUENCE [LARGE SCALE GENOMIC DNA]</scope>
    <source>
        <strain evidence="8 9">WDL6</strain>
    </source>
</reference>
<gene>
    <name evidence="8" type="ORF">APY04_2046</name>
</gene>
<keyword evidence="5 8" id="KW-0012">Acyltransferase</keyword>
<dbReference type="Pfam" id="PF01553">
    <property type="entry name" value="Acyltransferase"/>
    <property type="match status" value="1"/>
</dbReference>
<dbReference type="EMBL" id="LMTR01000066">
    <property type="protein sequence ID" value="KWT67059.1"/>
    <property type="molecule type" value="Genomic_DNA"/>
</dbReference>
<protein>
    <submittedName>
        <fullName evidence="8">1-acyl-sn-glycerol-3-phosphate acyltransferase</fullName>
        <ecNumber evidence="8">2.3.1.51</ecNumber>
    </submittedName>
</protein>
<dbReference type="PANTHER" id="PTHR10434:SF64">
    <property type="entry name" value="1-ACYL-SN-GLYCEROL-3-PHOSPHATE ACYLTRANSFERASE-RELATED"/>
    <property type="match status" value="1"/>
</dbReference>
<dbReference type="SUPFAM" id="SSF69593">
    <property type="entry name" value="Glycerol-3-phosphate (1)-acyltransferase"/>
    <property type="match status" value="1"/>
</dbReference>
<dbReference type="Proteomes" id="UP000059074">
    <property type="component" value="Unassembled WGS sequence"/>
</dbReference>
<dbReference type="PATRIC" id="fig|121290.4.peg.1338"/>
<dbReference type="RefSeq" id="WP_068462138.1">
    <property type="nucleotide sequence ID" value="NZ_JAEFBX010000006.1"/>
</dbReference>
<keyword evidence="4" id="KW-0443">Lipid metabolism</keyword>
<name>A0A109BEC2_HYPSL</name>
<accession>A0A109BEC2</accession>
<dbReference type="EC" id="2.3.1.51" evidence="8"/>
<evidence type="ECO:0000313" key="9">
    <source>
        <dbReference type="Proteomes" id="UP000059074"/>
    </source>
</evidence>
<feature type="domain" description="Phospholipid/glycerol acyltransferase" evidence="7">
    <location>
        <begin position="66"/>
        <end position="195"/>
    </location>
</feature>
<keyword evidence="3 8" id="KW-0808">Transferase</keyword>
<dbReference type="AlphaFoldDB" id="A0A109BEC2"/>
<keyword evidence="2" id="KW-0444">Lipid biosynthesis</keyword>
<dbReference type="GO" id="GO:0003841">
    <property type="term" value="F:1-acylglycerol-3-phosphate O-acyltransferase activity"/>
    <property type="evidence" value="ECO:0007669"/>
    <property type="project" value="UniProtKB-EC"/>
</dbReference>
<dbReference type="PANTHER" id="PTHR10434">
    <property type="entry name" value="1-ACYL-SN-GLYCEROL-3-PHOSPHATE ACYLTRANSFERASE"/>
    <property type="match status" value="1"/>
</dbReference>
<evidence type="ECO:0000256" key="3">
    <source>
        <dbReference type="ARBA" id="ARBA00022679"/>
    </source>
</evidence>
<proteinExistence type="predicted"/>
<evidence type="ECO:0000256" key="1">
    <source>
        <dbReference type="ARBA" id="ARBA00005189"/>
    </source>
</evidence>
<dbReference type="OrthoDB" id="9806880at2"/>
<sequence length="305" mass="33077">MGAIRGASVLASFLALTLPLMPVQALLVRSGSKRARTFPHWYHRQVCRLLGIRLHIEGEVDPQRPVLLIANHSTWLDIPVLSAVAPLSFVAKREVSTWPFVSSLARLQRTVFVDRTRRTAVGQTAGEITQRLSAGDTIVLFAEGTSSDGNRVLPFMTSLFAAAKPAPRDAAVGGDGAAGAQDEQAVVQTLSAVYTHLHGIPVGREGRPRIAWYGDMEMRSHAWELLKAGPLDVTIRVSAPVPLTSFADRKELARHSEAQVREGVVRILRGRPADEPVAVVAPESAQSAVRSRLADQAGQDGRKWT</sequence>
<evidence type="ECO:0000256" key="6">
    <source>
        <dbReference type="SAM" id="MobiDB-lite"/>
    </source>
</evidence>
<dbReference type="STRING" id="121290.APY04_2046"/>
<dbReference type="SMART" id="SM00563">
    <property type="entry name" value="PlsC"/>
    <property type="match status" value="1"/>
</dbReference>
<keyword evidence="9" id="KW-1185">Reference proteome</keyword>
<dbReference type="InterPro" id="IPR002123">
    <property type="entry name" value="Plipid/glycerol_acylTrfase"/>
</dbReference>
<comment type="caution">
    <text evidence="8">The sequence shown here is derived from an EMBL/GenBank/DDBJ whole genome shotgun (WGS) entry which is preliminary data.</text>
</comment>
<evidence type="ECO:0000256" key="4">
    <source>
        <dbReference type="ARBA" id="ARBA00023098"/>
    </source>
</evidence>
<evidence type="ECO:0000259" key="7">
    <source>
        <dbReference type="SMART" id="SM00563"/>
    </source>
</evidence>
<feature type="region of interest" description="Disordered" evidence="6">
    <location>
        <begin position="282"/>
        <end position="305"/>
    </location>
</feature>